<dbReference type="AlphaFoldDB" id="A0A7R9Z6V8"/>
<organism evidence="2">
    <name type="scientific">Pseudictyota dubia</name>
    <dbReference type="NCBI Taxonomy" id="2749911"/>
    <lineage>
        <taxon>Eukaryota</taxon>
        <taxon>Sar</taxon>
        <taxon>Stramenopiles</taxon>
        <taxon>Ochrophyta</taxon>
        <taxon>Bacillariophyta</taxon>
        <taxon>Mediophyceae</taxon>
        <taxon>Biddulphiophycidae</taxon>
        <taxon>Eupodiscales</taxon>
        <taxon>Odontellaceae</taxon>
        <taxon>Pseudictyota</taxon>
    </lineage>
</organism>
<evidence type="ECO:0000313" key="2">
    <source>
        <dbReference type="EMBL" id="CAD8310133.1"/>
    </source>
</evidence>
<protein>
    <submittedName>
        <fullName evidence="2">Uncharacterized protein</fullName>
    </submittedName>
</protein>
<feature type="coiled-coil region" evidence="1">
    <location>
        <begin position="69"/>
        <end position="117"/>
    </location>
</feature>
<proteinExistence type="predicted"/>
<dbReference type="EMBL" id="HBED01019344">
    <property type="protein sequence ID" value="CAD8310133.1"/>
    <property type="molecule type" value="Transcribed_RNA"/>
</dbReference>
<reference evidence="2" key="1">
    <citation type="submission" date="2021-01" db="EMBL/GenBank/DDBJ databases">
        <authorList>
            <person name="Corre E."/>
            <person name="Pelletier E."/>
            <person name="Niang G."/>
            <person name="Scheremetjew M."/>
            <person name="Finn R."/>
            <person name="Kale V."/>
            <person name="Holt S."/>
            <person name="Cochrane G."/>
            <person name="Meng A."/>
            <person name="Brown T."/>
            <person name="Cohen L."/>
        </authorList>
    </citation>
    <scope>NUCLEOTIDE SEQUENCE</scope>
    <source>
        <strain evidence="2">CCMP147</strain>
    </source>
</reference>
<sequence>MGLKIKLFTGCTVFAGAMVNVASFQHIRCPLQSAPALKEMSTISLSMGIIDDLRLIFSEEGKQNRAAWDEREKAEMEAAQREIMERRRNPNKMEEYMEGIEKNRAKLQEEKEVYDFQQKVEEGYDPLGDWKRLRKEGKVILGDDLERDPTSSRLGSEGLQDVRVDERMPYIDQGYVDEDSDVMGKLFGVFGGKKKSEE</sequence>
<gene>
    <name evidence="2" type="ORF">TDUB1175_LOCUS9659</name>
</gene>
<evidence type="ECO:0000256" key="1">
    <source>
        <dbReference type="SAM" id="Coils"/>
    </source>
</evidence>
<keyword evidence="1" id="KW-0175">Coiled coil</keyword>
<name>A0A7R9Z6V8_9STRA</name>
<dbReference type="InterPro" id="IPR049226">
    <property type="entry name" value="DUF6823"/>
</dbReference>
<accession>A0A7R9Z6V8</accession>
<dbReference type="Pfam" id="PF20709">
    <property type="entry name" value="DUF6823"/>
    <property type="match status" value="1"/>
</dbReference>